<dbReference type="OrthoDB" id="6047994at2759"/>
<dbReference type="InterPro" id="IPR002110">
    <property type="entry name" value="Ankyrin_rpt"/>
</dbReference>
<comment type="caution">
    <text evidence="3">The sequence shown here is derived from an EMBL/GenBank/DDBJ whole genome shotgun (WGS) entry which is preliminary data.</text>
</comment>
<reference evidence="3" key="1">
    <citation type="submission" date="2022-03" db="EMBL/GenBank/DDBJ databases">
        <authorList>
            <person name="Martin C."/>
        </authorList>
    </citation>
    <scope>NUCLEOTIDE SEQUENCE</scope>
</reference>
<keyword evidence="1" id="KW-0677">Repeat</keyword>
<organism evidence="3 4">
    <name type="scientific">Owenia fusiformis</name>
    <name type="common">Polychaete worm</name>
    <dbReference type="NCBI Taxonomy" id="6347"/>
    <lineage>
        <taxon>Eukaryota</taxon>
        <taxon>Metazoa</taxon>
        <taxon>Spiralia</taxon>
        <taxon>Lophotrochozoa</taxon>
        <taxon>Annelida</taxon>
        <taxon>Polychaeta</taxon>
        <taxon>Sedentaria</taxon>
        <taxon>Canalipalpata</taxon>
        <taxon>Sabellida</taxon>
        <taxon>Oweniida</taxon>
        <taxon>Oweniidae</taxon>
        <taxon>Owenia</taxon>
    </lineage>
</organism>
<protein>
    <submittedName>
        <fullName evidence="3">Uncharacterized protein</fullName>
    </submittedName>
</protein>
<dbReference type="SMART" id="SM00248">
    <property type="entry name" value="ANK"/>
    <property type="match status" value="4"/>
</dbReference>
<sequence length="224" mass="25103">MGNTPTPLRETVRADDVNRAERMLSNKTSESRAKLINEDYSPDCILDSCKRVDGNALYYAVERNRVKMVELFLKHGGDIHSLGRYDETLLHCCGRVHGNVKLAKILIEHGADLKATDDLGRYPIHSASSSGFFNKTPFIEYLLSTMNEADARDYLNIKDFYGNTPLMTAVNAENIPVTQSLQLLGADDTIVNNNGQTAFDIAKERKAEMMEILESKQRLTDNSN</sequence>
<evidence type="ECO:0000256" key="1">
    <source>
        <dbReference type="ARBA" id="ARBA00022737"/>
    </source>
</evidence>
<proteinExistence type="predicted"/>
<dbReference type="Proteomes" id="UP000749559">
    <property type="component" value="Unassembled WGS sequence"/>
</dbReference>
<keyword evidence="2" id="KW-0040">ANK repeat</keyword>
<dbReference type="Gene3D" id="1.25.40.20">
    <property type="entry name" value="Ankyrin repeat-containing domain"/>
    <property type="match status" value="1"/>
</dbReference>
<dbReference type="PROSITE" id="PS50088">
    <property type="entry name" value="ANK_REPEAT"/>
    <property type="match status" value="1"/>
</dbReference>
<accession>A0A8J1XTR7</accession>
<dbReference type="EMBL" id="CAIIXF020000010">
    <property type="protein sequence ID" value="CAH1796627.1"/>
    <property type="molecule type" value="Genomic_DNA"/>
</dbReference>
<evidence type="ECO:0000256" key="2">
    <source>
        <dbReference type="ARBA" id="ARBA00023043"/>
    </source>
</evidence>
<evidence type="ECO:0000313" key="3">
    <source>
        <dbReference type="EMBL" id="CAH1796627.1"/>
    </source>
</evidence>
<dbReference type="Pfam" id="PF00023">
    <property type="entry name" value="Ank"/>
    <property type="match status" value="1"/>
</dbReference>
<dbReference type="PANTHER" id="PTHR24126">
    <property type="entry name" value="ANKYRIN REPEAT, PH AND SEC7 DOMAIN CONTAINING PROTEIN SECG-RELATED"/>
    <property type="match status" value="1"/>
</dbReference>
<evidence type="ECO:0000313" key="4">
    <source>
        <dbReference type="Proteomes" id="UP000749559"/>
    </source>
</evidence>
<dbReference type="Pfam" id="PF12796">
    <property type="entry name" value="Ank_2"/>
    <property type="match status" value="1"/>
</dbReference>
<dbReference type="SUPFAM" id="SSF48403">
    <property type="entry name" value="Ankyrin repeat"/>
    <property type="match status" value="1"/>
</dbReference>
<dbReference type="PANTHER" id="PTHR24126:SF14">
    <property type="entry name" value="ANK_REP_REGION DOMAIN-CONTAINING PROTEIN"/>
    <property type="match status" value="1"/>
</dbReference>
<dbReference type="AlphaFoldDB" id="A0A8J1XTR7"/>
<name>A0A8J1XTR7_OWEFU</name>
<gene>
    <name evidence="3" type="ORF">OFUS_LOCUS21017</name>
</gene>
<dbReference type="InterPro" id="IPR036770">
    <property type="entry name" value="Ankyrin_rpt-contain_sf"/>
</dbReference>
<keyword evidence="4" id="KW-1185">Reference proteome</keyword>